<organism evidence="4 5">
    <name type="scientific">Brevibacterium senegalense</name>
    <dbReference type="NCBI Taxonomy" id="1033736"/>
    <lineage>
        <taxon>Bacteria</taxon>
        <taxon>Bacillati</taxon>
        <taxon>Actinomycetota</taxon>
        <taxon>Actinomycetes</taxon>
        <taxon>Micrococcales</taxon>
        <taxon>Brevibacteriaceae</taxon>
        <taxon>Brevibacterium</taxon>
    </lineage>
</organism>
<comment type="caution">
    <text evidence="4">The sequence shown here is derived from an EMBL/GenBank/DDBJ whole genome shotgun (WGS) entry which is preliminary data.</text>
</comment>
<feature type="region of interest" description="Disordered" evidence="3">
    <location>
        <begin position="240"/>
        <end position="275"/>
    </location>
</feature>
<dbReference type="InterPro" id="IPR003768">
    <property type="entry name" value="ScpA"/>
</dbReference>
<evidence type="ECO:0000256" key="1">
    <source>
        <dbReference type="ARBA" id="ARBA00022829"/>
    </source>
</evidence>
<dbReference type="PANTHER" id="PTHR33969">
    <property type="entry name" value="SEGREGATION AND CONDENSATION PROTEIN A"/>
    <property type="match status" value="1"/>
</dbReference>
<reference evidence="4" key="1">
    <citation type="journal article" date="2021" name="PeerJ">
        <title>Extensive microbial diversity within the chicken gut microbiome revealed by metagenomics and culture.</title>
        <authorList>
            <person name="Gilroy R."/>
            <person name="Ravi A."/>
            <person name="Getino M."/>
            <person name="Pursley I."/>
            <person name="Horton D.L."/>
            <person name="Alikhan N.F."/>
            <person name="Baker D."/>
            <person name="Gharbi K."/>
            <person name="Hall N."/>
            <person name="Watson M."/>
            <person name="Adriaenssens E.M."/>
            <person name="Foster-Nyarko E."/>
            <person name="Jarju S."/>
            <person name="Secka A."/>
            <person name="Antonio M."/>
            <person name="Oren A."/>
            <person name="Chaudhuri R.R."/>
            <person name="La Ragione R."/>
            <person name="Hildebrand F."/>
            <person name="Pallen M.J."/>
        </authorList>
    </citation>
    <scope>NUCLEOTIDE SEQUENCE</scope>
    <source>
        <strain evidence="4">ChiGjej5B5-7349</strain>
    </source>
</reference>
<evidence type="ECO:0000313" key="4">
    <source>
        <dbReference type="EMBL" id="HJG79799.1"/>
    </source>
</evidence>
<evidence type="ECO:0000256" key="2">
    <source>
        <dbReference type="ARBA" id="ARBA00044777"/>
    </source>
</evidence>
<proteinExistence type="predicted"/>
<feature type="compositionally biased region" description="Low complexity" evidence="3">
    <location>
        <begin position="247"/>
        <end position="262"/>
    </location>
</feature>
<accession>A0A921SNL2</accession>
<evidence type="ECO:0000313" key="5">
    <source>
        <dbReference type="Proteomes" id="UP000784435"/>
    </source>
</evidence>
<sequence>MSGFTVELENFSGPFDVLLDLIARRSLDITEIALAEVTDDFLAHVATLRGTRGLDELSHFLLVAATLLDLKLARLLPGAEVEDELDLELLEARDLLFARLLQYRAYKEVSRVLAQRMEDAGQAVPRAVPLEEDFLRLLPPLDFQTSGPVLAAVYAAVVSRDRTPPSVALDHLHDARVSVTEQRALVLARLRGQERIDFAALVEDADSRLVVVARFLALLELFKAGLCTFDQPEALGPLTVAARTGETDPAATSADDPATASEAETDAAADGDDDD</sequence>
<keyword evidence="1" id="KW-0159">Chromosome partition</keyword>
<protein>
    <recommendedName>
        <fullName evidence="2">Segregation and condensation protein A</fullName>
    </recommendedName>
</protein>
<evidence type="ECO:0000256" key="3">
    <source>
        <dbReference type="SAM" id="MobiDB-lite"/>
    </source>
</evidence>
<dbReference type="PANTHER" id="PTHR33969:SF2">
    <property type="entry name" value="SEGREGATION AND CONDENSATION PROTEIN A"/>
    <property type="match status" value="1"/>
</dbReference>
<gene>
    <name evidence="4" type="ORF">K8V08_05245</name>
</gene>
<dbReference type="GO" id="GO:0007059">
    <property type="term" value="P:chromosome segregation"/>
    <property type="evidence" value="ECO:0007669"/>
    <property type="project" value="UniProtKB-KW"/>
</dbReference>
<dbReference type="Proteomes" id="UP000784435">
    <property type="component" value="Unassembled WGS sequence"/>
</dbReference>
<dbReference type="AlphaFoldDB" id="A0A921SNL2"/>
<feature type="compositionally biased region" description="Acidic residues" evidence="3">
    <location>
        <begin position="263"/>
        <end position="275"/>
    </location>
</feature>
<dbReference type="Gene3D" id="6.10.250.2410">
    <property type="match status" value="1"/>
</dbReference>
<dbReference type="EMBL" id="DYUK01000109">
    <property type="protein sequence ID" value="HJG79799.1"/>
    <property type="molecule type" value="Genomic_DNA"/>
</dbReference>
<reference evidence="4" key="2">
    <citation type="submission" date="2021-09" db="EMBL/GenBank/DDBJ databases">
        <authorList>
            <person name="Gilroy R."/>
        </authorList>
    </citation>
    <scope>NUCLEOTIDE SEQUENCE</scope>
    <source>
        <strain evidence="4">ChiGjej5B5-7349</strain>
    </source>
</reference>
<dbReference type="Pfam" id="PF02616">
    <property type="entry name" value="SMC_ScpA"/>
    <property type="match status" value="1"/>
</dbReference>
<name>A0A921SNL2_9MICO</name>